<protein>
    <submittedName>
        <fullName evidence="1">Thioesterase</fullName>
    </submittedName>
</protein>
<dbReference type="Pfam" id="PF13279">
    <property type="entry name" value="4HBT_2"/>
    <property type="match status" value="1"/>
</dbReference>
<reference evidence="1 2" key="1">
    <citation type="submission" date="2018-03" db="EMBL/GenBank/DDBJ databases">
        <title>Rhodobacter blasticus.</title>
        <authorList>
            <person name="Meyer T.E."/>
            <person name="Miller S."/>
            <person name="Lodha T."/>
            <person name="Gandham S."/>
            <person name="Chintalapati S."/>
            <person name="Chintalapati V.R."/>
        </authorList>
    </citation>
    <scope>NUCLEOTIDE SEQUENCE [LARGE SCALE GENOMIC DNA]</scope>
    <source>
        <strain evidence="1 2">DSM 2131</strain>
    </source>
</reference>
<dbReference type="Proteomes" id="UP000241362">
    <property type="component" value="Unassembled WGS sequence"/>
</dbReference>
<name>A0A2T4JBS9_FUSBL</name>
<comment type="caution">
    <text evidence="1">The sequence shown here is derived from an EMBL/GenBank/DDBJ whole genome shotgun (WGS) entry which is preliminary data.</text>
</comment>
<sequence>MIYHRDIRIEFNHCDPAGIVFYPRYLEMTNSVCENFFREVAGYPYAEMMAAHQGTPTVRAEVSYHAPTRLGEVIDWRLSVTRLGTSSIGLRNEAHCVGLLRVTVDLTLVFVGGGLDGDLRPQPWPPAVRDRIAAFAGAD</sequence>
<proteinExistence type="predicted"/>
<accession>A0A2T4JBS9</accession>
<evidence type="ECO:0000313" key="1">
    <source>
        <dbReference type="EMBL" id="PTE15366.1"/>
    </source>
</evidence>
<dbReference type="EMBL" id="PZKE01000004">
    <property type="protein sequence ID" value="PTE15366.1"/>
    <property type="molecule type" value="Genomic_DNA"/>
</dbReference>
<dbReference type="AlphaFoldDB" id="A0A2T4JBS9"/>
<dbReference type="SUPFAM" id="SSF54637">
    <property type="entry name" value="Thioesterase/thiol ester dehydrase-isomerase"/>
    <property type="match status" value="1"/>
</dbReference>
<dbReference type="CDD" id="cd00586">
    <property type="entry name" value="4HBT"/>
    <property type="match status" value="1"/>
</dbReference>
<evidence type="ECO:0000313" key="2">
    <source>
        <dbReference type="Proteomes" id="UP000241362"/>
    </source>
</evidence>
<gene>
    <name evidence="1" type="ORF">C5F44_06080</name>
</gene>
<dbReference type="RefSeq" id="WP_107672615.1">
    <property type="nucleotide sequence ID" value="NZ_PZKE01000004.1"/>
</dbReference>
<organism evidence="1 2">
    <name type="scientific">Fuscovulum blasticum DSM 2131</name>
    <dbReference type="NCBI Taxonomy" id="1188250"/>
    <lineage>
        <taxon>Bacteria</taxon>
        <taxon>Pseudomonadati</taxon>
        <taxon>Pseudomonadota</taxon>
        <taxon>Alphaproteobacteria</taxon>
        <taxon>Rhodobacterales</taxon>
        <taxon>Paracoccaceae</taxon>
        <taxon>Pseudogemmobacter</taxon>
    </lineage>
</organism>
<dbReference type="InterPro" id="IPR029069">
    <property type="entry name" value="HotDog_dom_sf"/>
</dbReference>
<dbReference type="Gene3D" id="3.10.129.10">
    <property type="entry name" value="Hotdog Thioesterase"/>
    <property type="match status" value="1"/>
</dbReference>
<keyword evidence="2" id="KW-1185">Reference proteome</keyword>